<keyword evidence="4" id="KW-0472">Membrane</keyword>
<evidence type="ECO:0000313" key="7">
    <source>
        <dbReference type="Proteomes" id="UP000008281"/>
    </source>
</evidence>
<dbReference type="FunCoup" id="E3LPD4">
    <property type="interactions" value="64"/>
</dbReference>
<keyword evidence="7" id="KW-1185">Reference proteome</keyword>
<dbReference type="EMBL" id="DS268412">
    <property type="protein sequence ID" value="EFP05281.1"/>
    <property type="molecule type" value="Genomic_DNA"/>
</dbReference>
<keyword evidence="1 3" id="KW-0479">Metal-binding</keyword>
<feature type="domain" description="RING-type" evidence="5">
    <location>
        <begin position="237"/>
        <end position="277"/>
    </location>
</feature>
<evidence type="ECO:0000313" key="6">
    <source>
        <dbReference type="EMBL" id="EFP05281.1"/>
    </source>
</evidence>
<feature type="transmembrane region" description="Helical" evidence="4">
    <location>
        <begin position="84"/>
        <end position="103"/>
    </location>
</feature>
<evidence type="ECO:0000256" key="2">
    <source>
        <dbReference type="ARBA" id="ARBA00022833"/>
    </source>
</evidence>
<dbReference type="STRING" id="31234.E3LPD4"/>
<name>E3LPD4_CAERE</name>
<accession>E3LPD4</accession>
<protein>
    <recommendedName>
        <fullName evidence="5">RING-type domain-containing protein</fullName>
    </recommendedName>
</protein>
<dbReference type="Proteomes" id="UP000008281">
    <property type="component" value="Unassembled WGS sequence"/>
</dbReference>
<organism evidence="7">
    <name type="scientific">Caenorhabditis remanei</name>
    <name type="common">Caenorhabditis vulgaris</name>
    <dbReference type="NCBI Taxonomy" id="31234"/>
    <lineage>
        <taxon>Eukaryota</taxon>
        <taxon>Metazoa</taxon>
        <taxon>Ecdysozoa</taxon>
        <taxon>Nematoda</taxon>
        <taxon>Chromadorea</taxon>
        <taxon>Rhabditida</taxon>
        <taxon>Rhabditina</taxon>
        <taxon>Rhabditomorpha</taxon>
        <taxon>Rhabditoidea</taxon>
        <taxon>Rhabditidae</taxon>
        <taxon>Peloderinae</taxon>
        <taxon>Caenorhabditis</taxon>
    </lineage>
</organism>
<feature type="transmembrane region" description="Helical" evidence="4">
    <location>
        <begin position="109"/>
        <end position="127"/>
    </location>
</feature>
<dbReference type="GO" id="GO:0008270">
    <property type="term" value="F:zinc ion binding"/>
    <property type="evidence" value="ECO:0007669"/>
    <property type="project" value="UniProtKB-KW"/>
</dbReference>
<dbReference type="AlphaFoldDB" id="E3LPD4"/>
<dbReference type="OMA" id="LCPICHI"/>
<feature type="transmembrane region" description="Helical" evidence="4">
    <location>
        <begin position="139"/>
        <end position="156"/>
    </location>
</feature>
<dbReference type="SUPFAM" id="SSF57850">
    <property type="entry name" value="RING/U-box"/>
    <property type="match status" value="1"/>
</dbReference>
<reference evidence="6" key="1">
    <citation type="submission" date="2007-07" db="EMBL/GenBank/DDBJ databases">
        <title>PCAP assembly of the Caenorhabditis remanei genome.</title>
        <authorList>
            <consortium name="The Caenorhabditis remanei Sequencing Consortium"/>
            <person name="Wilson R.K."/>
        </authorList>
    </citation>
    <scope>NUCLEOTIDE SEQUENCE [LARGE SCALE GENOMIC DNA]</scope>
    <source>
        <strain evidence="6">PB4641</strain>
    </source>
</reference>
<sequence>MWKFERKKNNIYFTYPRGVHNAWFSQPRSFSRPLSKISQFSQIFWKIFSRFCHIQKSKMAEIQEEEPDDALRASRTAFDYIFKLIYPVYWFVTIPVRITSWFFTNFPVFSSLSLFLFVSTTLIVLYVYRRLSSTPRESFISYLLYTVVPYAVSIVYTTKRKSHNLAVKFTFFQVHTITRIISALLHPIKFILGFIEKVDNRAAPIRRTVEAIHGPKPSKKSSIQSIEASLNETRLQCCLCKLADKRVLLRPCNHLCLCERCNEAFQKQIPLLCPICHIPVKSFETIHLS</sequence>
<dbReference type="Gene3D" id="3.30.40.10">
    <property type="entry name" value="Zinc/RING finger domain, C3HC4 (zinc finger)"/>
    <property type="match status" value="1"/>
</dbReference>
<evidence type="ECO:0000256" key="3">
    <source>
        <dbReference type="PROSITE-ProRule" id="PRU00175"/>
    </source>
</evidence>
<dbReference type="HOGENOM" id="CLU_084010_0_0_1"/>
<evidence type="ECO:0000259" key="5">
    <source>
        <dbReference type="PROSITE" id="PS50089"/>
    </source>
</evidence>
<gene>
    <name evidence="6" type="ORF">CRE_27569</name>
</gene>
<dbReference type="PROSITE" id="PS50089">
    <property type="entry name" value="ZF_RING_2"/>
    <property type="match status" value="1"/>
</dbReference>
<dbReference type="InParanoid" id="E3LPD4"/>
<keyword evidence="4" id="KW-0812">Transmembrane</keyword>
<evidence type="ECO:0000256" key="1">
    <source>
        <dbReference type="ARBA" id="ARBA00022771"/>
    </source>
</evidence>
<dbReference type="InterPro" id="IPR001841">
    <property type="entry name" value="Znf_RING"/>
</dbReference>
<dbReference type="Pfam" id="PF13920">
    <property type="entry name" value="zf-C3HC4_3"/>
    <property type="match status" value="1"/>
</dbReference>
<evidence type="ECO:0000256" key="4">
    <source>
        <dbReference type="SAM" id="Phobius"/>
    </source>
</evidence>
<dbReference type="InterPro" id="IPR013083">
    <property type="entry name" value="Znf_RING/FYVE/PHD"/>
</dbReference>
<keyword evidence="4" id="KW-1133">Transmembrane helix</keyword>
<proteinExistence type="predicted"/>
<dbReference type="eggNOG" id="KOG1100">
    <property type="taxonomic scope" value="Eukaryota"/>
</dbReference>
<keyword evidence="1 3" id="KW-0863">Zinc-finger</keyword>
<dbReference type="OrthoDB" id="1711136at2759"/>
<feature type="transmembrane region" description="Helical" evidence="4">
    <location>
        <begin position="176"/>
        <end position="195"/>
    </location>
</feature>
<keyword evidence="2" id="KW-0862">Zinc</keyword>